<evidence type="ECO:0000313" key="1">
    <source>
        <dbReference type="EMBL" id="MER6906829.1"/>
    </source>
</evidence>
<proteinExistence type="predicted"/>
<dbReference type="RefSeq" id="WP_350720723.1">
    <property type="nucleotide sequence ID" value="NZ_JBEPCO010000021.1"/>
</dbReference>
<gene>
    <name evidence="1" type="ORF">ABT322_24440</name>
</gene>
<accession>A0ABV1VK33</accession>
<keyword evidence="2" id="KW-1185">Reference proteome</keyword>
<name>A0ABV1VK33_9ACTN</name>
<dbReference type="Proteomes" id="UP001490330">
    <property type="component" value="Unassembled WGS sequence"/>
</dbReference>
<comment type="caution">
    <text evidence="1">The sequence shown here is derived from an EMBL/GenBank/DDBJ whole genome shotgun (WGS) entry which is preliminary data.</text>
</comment>
<organism evidence="1 2">
    <name type="scientific">Streptomyces flaveolus</name>
    <dbReference type="NCBI Taxonomy" id="67297"/>
    <lineage>
        <taxon>Bacteria</taxon>
        <taxon>Bacillati</taxon>
        <taxon>Actinomycetota</taxon>
        <taxon>Actinomycetes</taxon>
        <taxon>Kitasatosporales</taxon>
        <taxon>Streptomycetaceae</taxon>
        <taxon>Streptomyces</taxon>
    </lineage>
</organism>
<reference evidence="1 2" key="1">
    <citation type="submission" date="2024-06" db="EMBL/GenBank/DDBJ databases">
        <title>The Natural Products Discovery Center: Release of the First 8490 Sequenced Strains for Exploring Actinobacteria Biosynthetic Diversity.</title>
        <authorList>
            <person name="Kalkreuter E."/>
            <person name="Kautsar S.A."/>
            <person name="Yang D."/>
            <person name="Bader C.D."/>
            <person name="Teijaro C.N."/>
            <person name="Fluegel L."/>
            <person name="Davis C.M."/>
            <person name="Simpson J.R."/>
            <person name="Lauterbach L."/>
            <person name="Steele A.D."/>
            <person name="Gui C."/>
            <person name="Meng S."/>
            <person name="Li G."/>
            <person name="Viehrig K."/>
            <person name="Ye F."/>
            <person name="Su P."/>
            <person name="Kiefer A.F."/>
            <person name="Nichols A."/>
            <person name="Cepeda A.J."/>
            <person name="Yan W."/>
            <person name="Fan B."/>
            <person name="Jiang Y."/>
            <person name="Adhikari A."/>
            <person name="Zheng C.-J."/>
            <person name="Schuster L."/>
            <person name="Cowan T.M."/>
            <person name="Smanski M.J."/>
            <person name="Chevrette M.G."/>
            <person name="De Carvalho L.P.S."/>
            <person name="Shen B."/>
        </authorList>
    </citation>
    <scope>NUCLEOTIDE SEQUENCE [LARGE SCALE GENOMIC DNA]</scope>
    <source>
        <strain evidence="1 2">NPDC000632</strain>
    </source>
</reference>
<dbReference type="EMBL" id="JBEPCV010000025">
    <property type="protein sequence ID" value="MER6906829.1"/>
    <property type="molecule type" value="Genomic_DNA"/>
</dbReference>
<sequence>MSMQNDTEHRMREADHTAYVDHLKNCAECGPARCLVGERLCTDYLARVRTTTGTALA</sequence>
<protein>
    <submittedName>
        <fullName evidence="1">Uncharacterized protein</fullName>
    </submittedName>
</protein>
<evidence type="ECO:0000313" key="2">
    <source>
        <dbReference type="Proteomes" id="UP001490330"/>
    </source>
</evidence>